<dbReference type="OrthoDB" id="6080263at2759"/>
<organism evidence="3 4">
    <name type="scientific">Crassostrea virginica</name>
    <name type="common">Eastern oyster</name>
    <dbReference type="NCBI Taxonomy" id="6565"/>
    <lineage>
        <taxon>Eukaryota</taxon>
        <taxon>Metazoa</taxon>
        <taxon>Spiralia</taxon>
        <taxon>Lophotrochozoa</taxon>
        <taxon>Mollusca</taxon>
        <taxon>Bivalvia</taxon>
        <taxon>Autobranchia</taxon>
        <taxon>Pteriomorphia</taxon>
        <taxon>Ostreida</taxon>
        <taxon>Ostreoidea</taxon>
        <taxon>Ostreidae</taxon>
        <taxon>Crassostrea</taxon>
    </lineage>
</organism>
<feature type="region of interest" description="Disordered" evidence="1">
    <location>
        <begin position="879"/>
        <end position="902"/>
    </location>
</feature>
<evidence type="ECO:0000259" key="2">
    <source>
        <dbReference type="PROSITE" id="PS00028"/>
    </source>
</evidence>
<feature type="compositionally biased region" description="Low complexity" evidence="1">
    <location>
        <begin position="885"/>
        <end position="895"/>
    </location>
</feature>
<sequence length="1128" mass="127684">MTKKCSFGFLSPCSTSAEENSLFQIRACLKSTRNHLRNLNCEFDRDIPEGLLILYRSGLYSVDSSVLKYFICEKHRDELGTHWRRSQRTFQAPFHPNHSAAKVERGFQAAVCKQLWMSQRRIIPVGAGICTSCRKKLSVDVTDDYKAAVIQDIESFKDIVNRNLNKAAELYCYQTANTFGESTNDPDSQSLISSQSSEPLLSQNHHSDWEEENKTPLEKFNAAMKILDRNFPCLNSQLNLPWRCISKSSNSYYMKIIMKSIHLILDYITPGQTESVKKDICRKMLSEAEEDEDNVDEMTESLIASYLKQDNRVVQIQILSLFADKFTKEKLLELIPGITIFKIDAARRHAALTYPGQVISPPTIIRPRLSMPKVLHFLEFISCPSYHQAVGYGSKTLTLSSGAEIKIPKVVRNILASRLVNSYMQYCREESEYQCLSRATLFKILKVCVASQKRNMHGLDNITSEGMKAVDVLQRLISKLQVFGLSHEVSACLESLLAHVNQHLKFEMKSHIESKSLCADHCSIYSLSDPKCDEFRSACSHKHDQHCDECSATCKLDTALIEAFESVCHLIPSDIQDEIKHDILVSKANISAWKAHCVRTVHQEQARQAILTQLNPQQALIIMDWAMKFLPIKHRETQADFFGKKGISWHVATVITTATDEVESQKKFDVQTFIHILQLGTQGWFSVAHIVNDLMDQLQTISPNITEIFLKSDNAGCYHCAPLLSYIYHRNVESPIRILEYNFSESQNGKDICDAKTAHCKMHILRYAGEGHDIVSPSDMKEAIHSSHGVKGVVASVITVDNQQERRMVTKIPFISQCNNFKFTTDGVLCRKAYDVGVGHFLPAANFKDSAQLSGFNVEEPFTLFPAIIRGHITLAPQPSTCSQTTDGSTNNGETTEGDTMEEETITETCTSRFHGDNLPVFSCPDQNCLKVYTQMRHLEAHICLGNHKYKETENRYDIIKTAWAEKCVAVEREHKKLITSTSNTELGDDCICKEGWALKPVRTNKRFSLKVKDYLLNIYKVCESTGKRPDYDVIAEELKTRRNSNGEKMFGQDEWLSSGQIRSLFSNFVRKNVTLVKSSNAAYSDLSLQDSKTDEDLQMAIAEIETLQHHTDMIQVAAAIEIDTCET</sequence>
<name>A0A8B8CC53_CRAVI</name>
<dbReference type="Proteomes" id="UP000694844">
    <property type="component" value="Chromosome 2"/>
</dbReference>
<dbReference type="PANTHER" id="PTHR33845">
    <property type="entry name" value="C2H2-TYPE DOMAIN-CONTAINING PROTEIN"/>
    <property type="match status" value="1"/>
</dbReference>
<dbReference type="KEGG" id="cvn:111118269"/>
<keyword evidence="3" id="KW-1185">Reference proteome</keyword>
<gene>
    <name evidence="4" type="primary">LOC111118269</name>
</gene>
<feature type="domain" description="C2H2-type" evidence="2">
    <location>
        <begin position="924"/>
        <end position="948"/>
    </location>
</feature>
<evidence type="ECO:0000256" key="1">
    <source>
        <dbReference type="SAM" id="MobiDB-lite"/>
    </source>
</evidence>
<evidence type="ECO:0000313" key="3">
    <source>
        <dbReference type="Proteomes" id="UP000694844"/>
    </source>
</evidence>
<feature type="compositionally biased region" description="Low complexity" evidence="1">
    <location>
        <begin position="188"/>
        <end position="203"/>
    </location>
</feature>
<dbReference type="InterPro" id="IPR013087">
    <property type="entry name" value="Znf_C2H2_type"/>
</dbReference>
<dbReference type="PROSITE" id="PS00028">
    <property type="entry name" value="ZINC_FINGER_C2H2_1"/>
    <property type="match status" value="1"/>
</dbReference>
<feature type="region of interest" description="Disordered" evidence="1">
    <location>
        <begin position="182"/>
        <end position="213"/>
    </location>
</feature>
<accession>A0A8B8CC53</accession>
<dbReference type="PANTHER" id="PTHR33845:SF1">
    <property type="entry name" value="C2H2-TYPE DOMAIN-CONTAINING PROTEIN"/>
    <property type="match status" value="1"/>
</dbReference>
<dbReference type="RefSeq" id="XP_022313348.1">
    <property type="nucleotide sequence ID" value="XM_022457640.1"/>
</dbReference>
<dbReference type="AlphaFoldDB" id="A0A8B8CC53"/>
<protein>
    <submittedName>
        <fullName evidence="4">Uncharacterized protein LOC111118269 isoform X1</fullName>
    </submittedName>
</protein>
<evidence type="ECO:0000313" key="4">
    <source>
        <dbReference type="RefSeq" id="XP_022313348.1"/>
    </source>
</evidence>
<reference evidence="4" key="1">
    <citation type="submission" date="2025-08" db="UniProtKB">
        <authorList>
            <consortium name="RefSeq"/>
        </authorList>
    </citation>
    <scope>IDENTIFICATION</scope>
    <source>
        <tissue evidence="4">Whole sample</tissue>
    </source>
</reference>
<dbReference type="GeneID" id="111118269"/>
<proteinExistence type="predicted"/>